<accession>A0A5N6JU44</accession>
<dbReference type="OrthoDB" id="3559279at2759"/>
<reference evidence="2 3" key="1">
    <citation type="submission" date="2019-06" db="EMBL/GenBank/DDBJ databases">
        <title>Genome Sequence of the Brown Rot Fungal Pathogen Monilinia laxa.</title>
        <authorList>
            <person name="De Miccolis Angelini R.M."/>
            <person name="Landi L."/>
            <person name="Abate D."/>
            <person name="Pollastro S."/>
            <person name="Romanazzi G."/>
            <person name="Faretra F."/>
        </authorList>
    </citation>
    <scope>NUCLEOTIDE SEQUENCE [LARGE SCALE GENOMIC DNA]</scope>
    <source>
        <strain evidence="2 3">Mlax316</strain>
    </source>
</reference>
<feature type="region of interest" description="Disordered" evidence="1">
    <location>
        <begin position="131"/>
        <end position="153"/>
    </location>
</feature>
<name>A0A5N6JU44_MONLA</name>
<protein>
    <submittedName>
        <fullName evidence="2">Uncharacterized protein</fullName>
    </submittedName>
</protein>
<evidence type="ECO:0000313" key="2">
    <source>
        <dbReference type="EMBL" id="KAB8292891.1"/>
    </source>
</evidence>
<dbReference type="Proteomes" id="UP000326757">
    <property type="component" value="Unassembled WGS sequence"/>
</dbReference>
<sequence length="153" mass="17483">MSTEIEFGHPTRDEPIEFWRSQLEFRGFSSRGRDINALKERLVNADTDEMSFAVAEGLEEIIGKNNLAARKFHELNRPGGLARPRTLMSQDEVDRLAGMRGRLGSIPKVERRRFGLDHMSGVEIKHHLDINSSQRIPEENQDINGENESGKER</sequence>
<dbReference type="AlphaFoldDB" id="A0A5N6JU44"/>
<comment type="caution">
    <text evidence="2">The sequence shown here is derived from an EMBL/GenBank/DDBJ whole genome shotgun (WGS) entry which is preliminary data.</text>
</comment>
<keyword evidence="3" id="KW-1185">Reference proteome</keyword>
<proteinExistence type="predicted"/>
<evidence type="ECO:0000256" key="1">
    <source>
        <dbReference type="SAM" id="MobiDB-lite"/>
    </source>
</evidence>
<gene>
    <name evidence="2" type="ORF">EYC80_007257</name>
</gene>
<organism evidence="2 3">
    <name type="scientific">Monilinia laxa</name>
    <name type="common">Brown rot fungus</name>
    <name type="synonym">Sclerotinia laxa</name>
    <dbReference type="NCBI Taxonomy" id="61186"/>
    <lineage>
        <taxon>Eukaryota</taxon>
        <taxon>Fungi</taxon>
        <taxon>Dikarya</taxon>
        <taxon>Ascomycota</taxon>
        <taxon>Pezizomycotina</taxon>
        <taxon>Leotiomycetes</taxon>
        <taxon>Helotiales</taxon>
        <taxon>Sclerotiniaceae</taxon>
        <taxon>Monilinia</taxon>
    </lineage>
</organism>
<dbReference type="EMBL" id="VIGI01000012">
    <property type="protein sequence ID" value="KAB8292891.1"/>
    <property type="molecule type" value="Genomic_DNA"/>
</dbReference>
<evidence type="ECO:0000313" key="3">
    <source>
        <dbReference type="Proteomes" id="UP000326757"/>
    </source>
</evidence>